<dbReference type="InterPro" id="IPR041677">
    <property type="entry name" value="DNA2/NAM7_AAA_11"/>
</dbReference>
<dbReference type="InterPro" id="IPR047187">
    <property type="entry name" value="SF1_C_Upf1"/>
</dbReference>
<protein>
    <submittedName>
        <fullName evidence="5">NFX1-type zinc finger-containing protein 1</fullName>
    </submittedName>
</protein>
<evidence type="ECO:0000313" key="5">
    <source>
        <dbReference type="EMBL" id="OBZ78261.1"/>
    </source>
</evidence>
<dbReference type="OrthoDB" id="2423195at2759"/>
<dbReference type="EMBL" id="LUGG01000002">
    <property type="protein sequence ID" value="OBZ78261.1"/>
    <property type="molecule type" value="Genomic_DNA"/>
</dbReference>
<evidence type="ECO:0000259" key="3">
    <source>
        <dbReference type="Pfam" id="PF13086"/>
    </source>
</evidence>
<sequence length="903" mass="101004">MPGAPVLRPSSVLEDPETEDDRVAIYLDNQFRLLREDMIYEMREELQIALGNKKRKHRGFVVEDLVLLDIFCGPDARRYYDNCTALVRVAHVGEKSIVQPPSSQPTRLVTSLEADPYQDLRPTLGVQNSEPLKLDKSQASSLLSSLKQRVSLIQGPPGTGKSFIGALLAKALHDFTEEIILVVCYTNHALDQFLEDLLNIGIPESSINQNGMKVGKSPAEWKEIDALKNKSETLIHQLNSIFDEYKSSNVLYDDLLAHIEFEDHAYFQAFYVPNPQSSDTGMLQVGKKGRAVDSRYLLNQWERGWDADRVAEFYTTAKAYNDCREDLDRKFGQRNAAVLKSKRIIGCTTTAAAKYSAEIRAASPGILLVEEAGEILESHILTALGENTKQLILIGDHKQLRPKVNHYQLTVEKGAGYDLNRSLFERLVLKGYPHHTLSQQHRMRPEISALVRRLTYPDLVDAARTKGRPDLRGIRDNLVFINHSSPEDDMPELADRRDLNSTSSKQNTYEAEMVLKILHKLRGMLKEDNDPILNDLDSYDLVRAGLLPAATAQMSKRPIRLATIDNYQGEESDIVIRLNVLLSRARNALIMIGNADTFLHARKGSELWGQLFNMLKHDQHVYDGLPVRCERHPSRTALLHAPSDFDDHVPDGGCQEPCDVMLNCNVHRCPSKCHQLYDHSKMPCEYAMTDLCSKDIRYLGSVIKVVLSHQKRDADDLAHAKRMAELDEQMAGEMQKLKDAQLAEERANAIRQKEKDVASIADRTSSGGSTPALSTPVTSKDTKTSNPDPAKPSAKSPAASRTAPASSAKFPTISSGAQLTPKESPSEREWIRRKTIDGASNDAIDAIMEMTGLEDVKSQVLRIKDKIDLAQRQNQALKERFNAVLLGNPGQAKRQSLGITPNF</sequence>
<feature type="domain" description="DNA2/NAM7 helicase helicase" evidence="3">
    <location>
        <begin position="133"/>
        <end position="404"/>
    </location>
</feature>
<dbReference type="InterPro" id="IPR045055">
    <property type="entry name" value="DNA2/NAM7-like"/>
</dbReference>
<dbReference type="InterPro" id="IPR027417">
    <property type="entry name" value="P-loop_NTPase"/>
</dbReference>
<gene>
    <name evidence="5" type="primary">Znfx1</name>
    <name evidence="5" type="ORF">A0H81_02228</name>
</gene>
<feature type="domain" description="DNA2/NAM7 helicase-like C-terminal" evidence="4">
    <location>
        <begin position="419"/>
        <end position="576"/>
    </location>
</feature>
<evidence type="ECO:0000313" key="6">
    <source>
        <dbReference type="Proteomes" id="UP000092993"/>
    </source>
</evidence>
<proteinExistence type="predicted"/>
<dbReference type="CDD" id="cd17936">
    <property type="entry name" value="EEXXEc_NFX1"/>
    <property type="match status" value="1"/>
</dbReference>
<comment type="caution">
    <text evidence="5">The sequence shown here is derived from an EMBL/GenBank/DDBJ whole genome shotgun (WGS) entry which is preliminary data.</text>
</comment>
<evidence type="ECO:0000259" key="4">
    <source>
        <dbReference type="Pfam" id="PF13087"/>
    </source>
</evidence>
<dbReference type="OMA" id="STTIFHM"/>
<feature type="compositionally biased region" description="Polar residues" evidence="2">
    <location>
        <begin position="762"/>
        <end position="779"/>
    </location>
</feature>
<evidence type="ECO:0000256" key="2">
    <source>
        <dbReference type="SAM" id="MobiDB-lite"/>
    </source>
</evidence>
<dbReference type="AlphaFoldDB" id="A0A1C7MN29"/>
<feature type="compositionally biased region" description="Low complexity" evidence="2">
    <location>
        <begin position="787"/>
        <end position="809"/>
    </location>
</feature>
<dbReference type="STRING" id="5627.A0A1C7MN29"/>
<dbReference type="Gene3D" id="3.40.50.300">
    <property type="entry name" value="P-loop containing nucleotide triphosphate hydrolases"/>
    <property type="match status" value="3"/>
</dbReference>
<feature type="compositionally biased region" description="Polar residues" evidence="2">
    <location>
        <begin position="812"/>
        <end position="823"/>
    </location>
</feature>
<dbReference type="GO" id="GO:0031380">
    <property type="term" value="C:nuclear RNA-directed RNA polymerase complex"/>
    <property type="evidence" value="ECO:0007669"/>
    <property type="project" value="TreeGrafter"/>
</dbReference>
<reference evidence="5 6" key="1">
    <citation type="submission" date="2016-03" db="EMBL/GenBank/DDBJ databases">
        <title>Whole genome sequencing of Grifola frondosa 9006-11.</title>
        <authorList>
            <person name="Min B."/>
            <person name="Park H."/>
            <person name="Kim J.-G."/>
            <person name="Cho H."/>
            <person name="Oh Y.-L."/>
            <person name="Kong W.-S."/>
            <person name="Choi I.-G."/>
        </authorList>
    </citation>
    <scope>NUCLEOTIDE SEQUENCE [LARGE SCALE GENOMIC DNA]</scope>
    <source>
        <strain evidence="5 6">9006-11</strain>
    </source>
</reference>
<dbReference type="InterPro" id="IPR041679">
    <property type="entry name" value="DNA2/NAM7-like_C"/>
</dbReference>
<dbReference type="SUPFAM" id="SSF52540">
    <property type="entry name" value="P-loop containing nucleoside triphosphate hydrolases"/>
    <property type="match status" value="1"/>
</dbReference>
<evidence type="ECO:0000256" key="1">
    <source>
        <dbReference type="SAM" id="Coils"/>
    </source>
</evidence>
<feature type="coiled-coil region" evidence="1">
    <location>
        <begin position="853"/>
        <end position="880"/>
    </location>
</feature>
<dbReference type="GO" id="GO:0004386">
    <property type="term" value="F:helicase activity"/>
    <property type="evidence" value="ECO:0007669"/>
    <property type="project" value="InterPro"/>
</dbReference>
<keyword evidence="1" id="KW-0175">Coiled coil</keyword>
<dbReference type="CDD" id="cd18808">
    <property type="entry name" value="SF1_C_Upf1"/>
    <property type="match status" value="1"/>
</dbReference>
<dbReference type="CDD" id="cd06008">
    <property type="entry name" value="NF-X1-zinc-finger"/>
    <property type="match status" value="1"/>
</dbReference>
<dbReference type="Proteomes" id="UP000092993">
    <property type="component" value="Unassembled WGS sequence"/>
</dbReference>
<keyword evidence="6" id="KW-1185">Reference proteome</keyword>
<dbReference type="GO" id="GO:0031048">
    <property type="term" value="P:regulatory ncRNA-mediated heterochromatin formation"/>
    <property type="evidence" value="ECO:0007669"/>
    <property type="project" value="TreeGrafter"/>
</dbReference>
<feature type="region of interest" description="Disordered" evidence="2">
    <location>
        <begin position="750"/>
        <end position="828"/>
    </location>
</feature>
<dbReference type="PANTHER" id="PTHR10887">
    <property type="entry name" value="DNA2/NAM7 HELICASE FAMILY"/>
    <property type="match status" value="1"/>
</dbReference>
<dbReference type="Pfam" id="PF13087">
    <property type="entry name" value="AAA_12"/>
    <property type="match status" value="1"/>
</dbReference>
<dbReference type="Pfam" id="PF13086">
    <property type="entry name" value="AAA_11"/>
    <property type="match status" value="1"/>
</dbReference>
<organism evidence="5 6">
    <name type="scientific">Grifola frondosa</name>
    <name type="common">Maitake</name>
    <name type="synonym">Polyporus frondosus</name>
    <dbReference type="NCBI Taxonomy" id="5627"/>
    <lineage>
        <taxon>Eukaryota</taxon>
        <taxon>Fungi</taxon>
        <taxon>Dikarya</taxon>
        <taxon>Basidiomycota</taxon>
        <taxon>Agaricomycotina</taxon>
        <taxon>Agaricomycetes</taxon>
        <taxon>Polyporales</taxon>
        <taxon>Grifolaceae</taxon>
        <taxon>Grifola</taxon>
    </lineage>
</organism>
<dbReference type="PANTHER" id="PTHR10887:SF341">
    <property type="entry name" value="NFX1-TYPE ZINC FINGER-CONTAINING PROTEIN 1"/>
    <property type="match status" value="1"/>
</dbReference>
<accession>A0A1C7MN29</accession>
<name>A0A1C7MN29_GRIFR</name>